<dbReference type="OrthoDB" id="10264376at2759"/>
<feature type="region of interest" description="Disordered" evidence="4">
    <location>
        <begin position="261"/>
        <end position="291"/>
    </location>
</feature>
<keyword evidence="2" id="KW-0677">Repeat</keyword>
<keyword evidence="6" id="KW-1185">Reference proteome</keyword>
<dbReference type="GO" id="GO:0005634">
    <property type="term" value="C:nucleus"/>
    <property type="evidence" value="ECO:0007669"/>
    <property type="project" value="TreeGrafter"/>
</dbReference>
<dbReference type="PROSITE" id="PS50082">
    <property type="entry name" value="WD_REPEATS_2"/>
    <property type="match status" value="1"/>
</dbReference>
<gene>
    <name evidence="5" type="ORF">BC936DRAFT_139688</name>
</gene>
<dbReference type="InterPro" id="IPR015943">
    <property type="entry name" value="WD40/YVTN_repeat-like_dom_sf"/>
</dbReference>
<accession>A0A433B9F8</accession>
<dbReference type="Proteomes" id="UP000268093">
    <property type="component" value="Unassembled WGS sequence"/>
</dbReference>
<reference evidence="5 6" key="1">
    <citation type="journal article" date="2018" name="New Phytol.">
        <title>Phylogenomics of Endogonaceae and evolution of mycorrhizas within Mucoromycota.</title>
        <authorList>
            <person name="Chang Y."/>
            <person name="Desiro A."/>
            <person name="Na H."/>
            <person name="Sandor L."/>
            <person name="Lipzen A."/>
            <person name="Clum A."/>
            <person name="Barry K."/>
            <person name="Grigoriev I.V."/>
            <person name="Martin F.M."/>
            <person name="Stajich J.E."/>
            <person name="Smith M.E."/>
            <person name="Bonito G."/>
            <person name="Spatafora J.W."/>
        </authorList>
    </citation>
    <scope>NUCLEOTIDE SEQUENCE [LARGE SCALE GENOMIC DNA]</scope>
    <source>
        <strain evidence="5 6">GMNB39</strain>
    </source>
</reference>
<keyword evidence="1 3" id="KW-0853">WD repeat</keyword>
<dbReference type="Gene3D" id="2.130.10.10">
    <property type="entry name" value="YVTN repeat-like/Quinoprotein amine dehydrogenase"/>
    <property type="match status" value="1"/>
</dbReference>
<evidence type="ECO:0000256" key="2">
    <source>
        <dbReference type="ARBA" id="ARBA00022737"/>
    </source>
</evidence>
<evidence type="ECO:0000256" key="1">
    <source>
        <dbReference type="ARBA" id="ARBA00022574"/>
    </source>
</evidence>
<organism evidence="5 6">
    <name type="scientific">Jimgerdemannia flammicorona</name>
    <dbReference type="NCBI Taxonomy" id="994334"/>
    <lineage>
        <taxon>Eukaryota</taxon>
        <taxon>Fungi</taxon>
        <taxon>Fungi incertae sedis</taxon>
        <taxon>Mucoromycota</taxon>
        <taxon>Mucoromycotina</taxon>
        <taxon>Endogonomycetes</taxon>
        <taxon>Endogonales</taxon>
        <taxon>Endogonaceae</taxon>
        <taxon>Jimgerdemannia</taxon>
    </lineage>
</organism>
<comment type="caution">
    <text evidence="5">The sequence shown here is derived from an EMBL/GenBank/DDBJ whole genome shotgun (WGS) entry which is preliminary data.</text>
</comment>
<dbReference type="PANTHER" id="PTHR16017:SF0">
    <property type="entry name" value="WD REPEAT-CONTAINING PROTEIN 70"/>
    <property type="match status" value="1"/>
</dbReference>
<proteinExistence type="predicted"/>
<sequence>KQVIVHKSKERGGRSSITAASYSLDGKWIAGGEFDGFVIRREMWLFDRAEEVGTVDRGVASRACQDGTFNLWPATGPYLRPSHSIEKAHVSGTETSSILWSVNHQTVVTRGGDDTVKVWDVRNFKAPVRVANELPINNPETNVVFSPDERLIVTGTAVKKGEGYGKLVMMDRETLEIKRTMNVTKSSVVRVLWHSKINQIITGNADGSVMIFYDPARSVRGAKLCVVKASKLRAVDEYETDRAIITPHALPMFRDNKPRTMKRKREKLRKDPIASHRPELPMSGPGKGGKVGTNITQHIMKDLIKDTTRDEDPRAALLKFAEAAEQDPMWTGKGACLWRRGGLCDC</sequence>
<dbReference type="Pfam" id="PF00400">
    <property type="entry name" value="WD40"/>
    <property type="match status" value="1"/>
</dbReference>
<dbReference type="AlphaFoldDB" id="A0A433B9F8"/>
<dbReference type="EMBL" id="RBNI01015600">
    <property type="protein sequence ID" value="RUP14197.1"/>
    <property type="molecule type" value="Genomic_DNA"/>
</dbReference>
<dbReference type="SMART" id="SM00320">
    <property type="entry name" value="WD40"/>
    <property type="match status" value="3"/>
</dbReference>
<dbReference type="InterPro" id="IPR051858">
    <property type="entry name" value="WD_repeat_GAD-1"/>
</dbReference>
<dbReference type="GO" id="GO:0035861">
    <property type="term" value="C:site of double-strand break"/>
    <property type="evidence" value="ECO:0007669"/>
    <property type="project" value="TreeGrafter"/>
</dbReference>
<evidence type="ECO:0000256" key="4">
    <source>
        <dbReference type="SAM" id="MobiDB-lite"/>
    </source>
</evidence>
<name>A0A433B9F8_9FUNG</name>
<feature type="non-terminal residue" evidence="5">
    <location>
        <position position="1"/>
    </location>
</feature>
<evidence type="ECO:0000313" key="5">
    <source>
        <dbReference type="EMBL" id="RUP14197.1"/>
    </source>
</evidence>
<dbReference type="SUPFAM" id="SSF50978">
    <property type="entry name" value="WD40 repeat-like"/>
    <property type="match status" value="1"/>
</dbReference>
<dbReference type="PANTHER" id="PTHR16017">
    <property type="entry name" value="GASTRULATION DEFECTIVE PROTEIN 1-RELATED"/>
    <property type="match status" value="1"/>
</dbReference>
<protein>
    <submittedName>
        <fullName evidence="5">WD40-repeat-containing domain protein</fullName>
    </submittedName>
</protein>
<evidence type="ECO:0000256" key="3">
    <source>
        <dbReference type="PROSITE-ProRule" id="PRU00221"/>
    </source>
</evidence>
<dbReference type="InterPro" id="IPR001680">
    <property type="entry name" value="WD40_rpt"/>
</dbReference>
<evidence type="ECO:0000313" key="6">
    <source>
        <dbReference type="Proteomes" id="UP000268093"/>
    </source>
</evidence>
<feature type="repeat" description="WD" evidence="3">
    <location>
        <begin position="97"/>
        <end position="123"/>
    </location>
</feature>
<dbReference type="InterPro" id="IPR036322">
    <property type="entry name" value="WD40_repeat_dom_sf"/>
</dbReference>
<feature type="compositionally biased region" description="Basic and acidic residues" evidence="4">
    <location>
        <begin position="268"/>
        <end position="279"/>
    </location>
</feature>